<comment type="subunit">
    <text evidence="4">Homotrimer.</text>
</comment>
<dbReference type="GO" id="GO:0009231">
    <property type="term" value="P:riboflavin biosynthetic process"/>
    <property type="evidence" value="ECO:0007669"/>
    <property type="project" value="UniProtKB-KW"/>
</dbReference>
<reference evidence="11 12" key="1">
    <citation type="submission" date="2019-12" db="EMBL/GenBank/DDBJ databases">
        <title>Corynebacterium sp. nov., isolated from feces of the Anser Albifrons in China.</title>
        <authorList>
            <person name="Liu Q."/>
        </authorList>
    </citation>
    <scope>NUCLEOTIDE SEQUENCE [LARGE SCALE GENOMIC DNA]</scope>
    <source>
        <strain evidence="11 12">4H37-19</strain>
    </source>
</reference>
<dbReference type="FunFam" id="2.40.30.20:FF:000003">
    <property type="entry name" value="Riboflavin synthase, alpha subunit"/>
    <property type="match status" value="1"/>
</dbReference>
<evidence type="ECO:0000256" key="2">
    <source>
        <dbReference type="ARBA" id="ARBA00002803"/>
    </source>
</evidence>
<dbReference type="PANTHER" id="PTHR21098">
    <property type="entry name" value="RIBOFLAVIN SYNTHASE ALPHA CHAIN"/>
    <property type="match status" value="1"/>
</dbReference>
<dbReference type="Pfam" id="PF00677">
    <property type="entry name" value="Lum_binding"/>
    <property type="match status" value="2"/>
</dbReference>
<dbReference type="InterPro" id="IPR001783">
    <property type="entry name" value="Lumazine-bd"/>
</dbReference>
<evidence type="ECO:0000313" key="11">
    <source>
        <dbReference type="EMBL" id="QNQ90285.1"/>
    </source>
</evidence>
<dbReference type="InterPro" id="IPR023366">
    <property type="entry name" value="ATP_synth_asu-like_sf"/>
</dbReference>
<comment type="pathway">
    <text evidence="3">Cofactor biosynthesis; riboflavin biosynthesis; riboflavin from 2-hydroxy-3-oxobutyl phosphate and 5-amino-6-(D-ribitylamino)uracil: step 2/2.</text>
</comment>
<keyword evidence="12" id="KW-1185">Reference proteome</keyword>
<name>A0A7H0SP10_9CORY</name>
<sequence length="214" mass="22964">MFTGIISHIGTISDIKELGDAIQLHISCPDIVALAEHGDSIAVNGVCLTVAEKTAEGFVADCMKQTLDVSSLGYVHVGDRVNLEPALRLGDRLGGHIVQGHVDTTAVLLKRTTTPHWDVLRFALPESVARYVVAQGSVCLNGTSLTVSHVGEGWFEVSLIPTTLAETTHGQLHEGESVNVEVDVLGKYVERLMQHGMTPVDHSCEEKDYGGQGE</sequence>
<dbReference type="Proteomes" id="UP000516320">
    <property type="component" value="Chromosome"/>
</dbReference>
<keyword evidence="7" id="KW-0686">Riboflavin biosynthesis</keyword>
<dbReference type="NCBIfam" id="NF006767">
    <property type="entry name" value="PRK09289.1"/>
    <property type="match status" value="1"/>
</dbReference>
<dbReference type="NCBIfam" id="TIGR00187">
    <property type="entry name" value="ribE"/>
    <property type="match status" value="1"/>
</dbReference>
<comment type="catalytic activity">
    <reaction evidence="1">
        <text>2 6,7-dimethyl-8-(1-D-ribityl)lumazine + H(+) = 5-amino-6-(D-ribitylamino)uracil + riboflavin</text>
        <dbReference type="Rhea" id="RHEA:20772"/>
        <dbReference type="ChEBI" id="CHEBI:15378"/>
        <dbReference type="ChEBI" id="CHEBI:15934"/>
        <dbReference type="ChEBI" id="CHEBI:57986"/>
        <dbReference type="ChEBI" id="CHEBI:58201"/>
        <dbReference type="EC" id="2.5.1.9"/>
    </reaction>
</comment>
<gene>
    <name evidence="11" type="ORF">GP475_06255</name>
</gene>
<evidence type="ECO:0000256" key="4">
    <source>
        <dbReference type="ARBA" id="ARBA00011233"/>
    </source>
</evidence>
<comment type="function">
    <text evidence="2">Catalyzes the dismutation of two molecules of 6,7-dimethyl-8-ribityllumazine, resulting in the formation of riboflavin and 5-amino-6-(D-ribitylamino)uracil.</text>
</comment>
<evidence type="ECO:0000256" key="7">
    <source>
        <dbReference type="ARBA" id="ARBA00022619"/>
    </source>
</evidence>
<dbReference type="InterPro" id="IPR026017">
    <property type="entry name" value="Lumazine-bd_dom"/>
</dbReference>
<proteinExistence type="predicted"/>
<evidence type="ECO:0000256" key="1">
    <source>
        <dbReference type="ARBA" id="ARBA00000968"/>
    </source>
</evidence>
<dbReference type="RefSeq" id="WP_187973601.1">
    <property type="nucleotide sequence ID" value="NZ_CP046884.1"/>
</dbReference>
<accession>A0A7H0SP10</accession>
<keyword evidence="8 11" id="KW-0808">Transferase</keyword>
<evidence type="ECO:0000256" key="3">
    <source>
        <dbReference type="ARBA" id="ARBA00004887"/>
    </source>
</evidence>
<dbReference type="KEGG" id="cpoy:GP475_06255"/>
<evidence type="ECO:0000256" key="8">
    <source>
        <dbReference type="ARBA" id="ARBA00022679"/>
    </source>
</evidence>
<dbReference type="AlphaFoldDB" id="A0A7H0SP10"/>
<dbReference type="PIRSF" id="PIRSF000498">
    <property type="entry name" value="Riboflavin_syn_A"/>
    <property type="match status" value="1"/>
</dbReference>
<evidence type="ECO:0000313" key="12">
    <source>
        <dbReference type="Proteomes" id="UP000516320"/>
    </source>
</evidence>
<organism evidence="11 12">
    <name type="scientific">Corynebacterium poyangense</name>
    <dbReference type="NCBI Taxonomy" id="2684405"/>
    <lineage>
        <taxon>Bacteria</taxon>
        <taxon>Bacillati</taxon>
        <taxon>Actinomycetota</taxon>
        <taxon>Actinomycetes</taxon>
        <taxon>Mycobacteriales</taxon>
        <taxon>Corynebacteriaceae</taxon>
        <taxon>Corynebacterium</taxon>
    </lineage>
</organism>
<dbReference type="PROSITE" id="PS51177">
    <property type="entry name" value="LUMAZINE_BIND"/>
    <property type="match status" value="2"/>
</dbReference>
<dbReference type="Gene3D" id="2.40.30.20">
    <property type="match status" value="2"/>
</dbReference>
<dbReference type="FunFam" id="2.40.30.20:FF:000004">
    <property type="entry name" value="Riboflavin synthase, alpha subunit"/>
    <property type="match status" value="1"/>
</dbReference>
<evidence type="ECO:0000256" key="9">
    <source>
        <dbReference type="ARBA" id="ARBA00022737"/>
    </source>
</evidence>
<dbReference type="SUPFAM" id="SSF63380">
    <property type="entry name" value="Riboflavin synthase domain-like"/>
    <property type="match status" value="2"/>
</dbReference>
<keyword evidence="9" id="KW-0677">Repeat</keyword>
<dbReference type="EMBL" id="CP046884">
    <property type="protein sequence ID" value="QNQ90285.1"/>
    <property type="molecule type" value="Genomic_DNA"/>
</dbReference>
<dbReference type="GO" id="GO:0004746">
    <property type="term" value="F:riboflavin synthase activity"/>
    <property type="evidence" value="ECO:0007669"/>
    <property type="project" value="UniProtKB-UniRule"/>
</dbReference>
<dbReference type="InterPro" id="IPR017938">
    <property type="entry name" value="Riboflavin_synthase-like_b-brl"/>
</dbReference>
<dbReference type="CDD" id="cd00402">
    <property type="entry name" value="Riboflavin_synthase_like"/>
    <property type="match status" value="1"/>
</dbReference>
<evidence type="ECO:0000256" key="10">
    <source>
        <dbReference type="NCBIfam" id="TIGR00187"/>
    </source>
</evidence>
<evidence type="ECO:0000256" key="5">
    <source>
        <dbReference type="ARBA" id="ARBA00012827"/>
    </source>
</evidence>
<dbReference type="PANTHER" id="PTHR21098:SF12">
    <property type="entry name" value="RIBOFLAVIN SYNTHASE"/>
    <property type="match status" value="1"/>
</dbReference>
<protein>
    <recommendedName>
        <fullName evidence="6 10">Riboflavin synthase</fullName>
        <ecNumber evidence="5 10">2.5.1.9</ecNumber>
    </recommendedName>
</protein>
<evidence type="ECO:0000256" key="6">
    <source>
        <dbReference type="ARBA" id="ARBA00013950"/>
    </source>
</evidence>
<dbReference type="EC" id="2.5.1.9" evidence="5 10"/>